<keyword evidence="4 7" id="KW-0808">Transferase</keyword>
<name>A0A1I2QSZ6_9BACL</name>
<dbReference type="InterPro" id="IPR050519">
    <property type="entry name" value="Glycosyltransf_28_UgtP"/>
</dbReference>
<dbReference type="Proteomes" id="UP000198661">
    <property type="component" value="Unassembled WGS sequence"/>
</dbReference>
<protein>
    <submittedName>
        <fullName evidence="7">Processive 1,2-diacylglycerol beta-glucosyltransferase</fullName>
    </submittedName>
</protein>
<evidence type="ECO:0000256" key="2">
    <source>
        <dbReference type="ARBA" id="ARBA00006962"/>
    </source>
</evidence>
<dbReference type="EMBL" id="FOOK01000025">
    <property type="protein sequence ID" value="SFG30369.1"/>
    <property type="molecule type" value="Genomic_DNA"/>
</dbReference>
<evidence type="ECO:0000256" key="4">
    <source>
        <dbReference type="ARBA" id="ARBA00022679"/>
    </source>
</evidence>
<evidence type="ECO:0000259" key="5">
    <source>
        <dbReference type="Pfam" id="PF04101"/>
    </source>
</evidence>
<dbReference type="InterPro" id="IPR007235">
    <property type="entry name" value="Glyco_trans_28_C"/>
</dbReference>
<dbReference type="InterPro" id="IPR009695">
    <property type="entry name" value="Diacylglyc_glucosyltr_N"/>
</dbReference>
<dbReference type="Gene3D" id="3.40.50.2000">
    <property type="entry name" value="Glycogen Phosphorylase B"/>
    <property type="match status" value="1"/>
</dbReference>
<evidence type="ECO:0000259" key="6">
    <source>
        <dbReference type="Pfam" id="PF06925"/>
    </source>
</evidence>
<keyword evidence="3" id="KW-0328">Glycosyltransferase</keyword>
<evidence type="ECO:0000256" key="3">
    <source>
        <dbReference type="ARBA" id="ARBA00022676"/>
    </source>
</evidence>
<dbReference type="PANTHER" id="PTHR43025">
    <property type="entry name" value="MONOGALACTOSYLDIACYLGLYCEROL SYNTHASE"/>
    <property type="match status" value="1"/>
</dbReference>
<dbReference type="Pfam" id="PF04101">
    <property type="entry name" value="Glyco_tran_28_C"/>
    <property type="match status" value="1"/>
</dbReference>
<organism evidence="7 8">
    <name type="scientific">Planifilum fulgidum</name>
    <dbReference type="NCBI Taxonomy" id="201973"/>
    <lineage>
        <taxon>Bacteria</taxon>
        <taxon>Bacillati</taxon>
        <taxon>Bacillota</taxon>
        <taxon>Bacilli</taxon>
        <taxon>Bacillales</taxon>
        <taxon>Thermoactinomycetaceae</taxon>
        <taxon>Planifilum</taxon>
    </lineage>
</organism>
<evidence type="ECO:0000313" key="8">
    <source>
        <dbReference type="Proteomes" id="UP000198661"/>
    </source>
</evidence>
<dbReference type="PANTHER" id="PTHR43025:SF3">
    <property type="entry name" value="MONOGALACTOSYLDIACYLGLYCEROL SYNTHASE 1, CHLOROPLASTIC"/>
    <property type="match status" value="1"/>
</dbReference>
<sequence length="410" mass="46420">MAQVARPRASLAEDGWPVHTLDSAGKCDILLVSENFGTGHTRAAEAILRGIRSANAGVDVRLVEIGRVLRPRMNRLLVDSYLGIIRKTPFIWRAFYGWHREKSFPRSLQSFIRYALYTRLAELITLHRPRLVVSTHPFAAFGVARLKEQGWGFKLCTVITDFSAHGSWAHPQTDRYLVPADHVRNQLIRLGADPERIIVTGIPTDPVFWEEEDQAEVRRRLGLRQLPTVLIMGGGLGLGGMEQWVKTMVKWRNHMQILVVTGRNRQLYRSLVSDPMLDHPNIRITGYIQSLSEWMEAADLILTKPGAMTCTEAIAKVKPLLLYGTIPGHEEKNGQFLTRNGLALRLEGEDHLDEILDRFLSNPECFSPIRQAMLEWRRKIHPSRSVEAVLQMIGESPSRLSASGIHVGRR</sequence>
<dbReference type="GO" id="GO:0009247">
    <property type="term" value="P:glycolipid biosynthetic process"/>
    <property type="evidence" value="ECO:0007669"/>
    <property type="project" value="InterPro"/>
</dbReference>
<dbReference type="Pfam" id="PF06925">
    <property type="entry name" value="MGDG_synth"/>
    <property type="match status" value="1"/>
</dbReference>
<evidence type="ECO:0000256" key="1">
    <source>
        <dbReference type="ARBA" id="ARBA00004370"/>
    </source>
</evidence>
<dbReference type="GO" id="GO:0016020">
    <property type="term" value="C:membrane"/>
    <property type="evidence" value="ECO:0007669"/>
    <property type="project" value="UniProtKB-SubCell"/>
</dbReference>
<dbReference type="AlphaFoldDB" id="A0A1I2QSZ6"/>
<feature type="domain" description="Glycosyl transferase family 28 C-terminal" evidence="5">
    <location>
        <begin position="228"/>
        <end position="353"/>
    </location>
</feature>
<reference evidence="8" key="1">
    <citation type="submission" date="2016-10" db="EMBL/GenBank/DDBJ databases">
        <authorList>
            <person name="Varghese N."/>
            <person name="Submissions S."/>
        </authorList>
    </citation>
    <scope>NUCLEOTIDE SEQUENCE [LARGE SCALE GENOMIC DNA]</scope>
    <source>
        <strain evidence="8">DSM 44945</strain>
    </source>
</reference>
<comment type="subcellular location">
    <subcellularLocation>
        <location evidence="1">Membrane</location>
    </subcellularLocation>
</comment>
<dbReference type="SUPFAM" id="SSF53756">
    <property type="entry name" value="UDP-Glycosyltransferase/glycogen phosphorylase"/>
    <property type="match status" value="1"/>
</dbReference>
<dbReference type="GO" id="GO:0016758">
    <property type="term" value="F:hexosyltransferase activity"/>
    <property type="evidence" value="ECO:0007669"/>
    <property type="project" value="InterPro"/>
</dbReference>
<feature type="domain" description="Diacylglycerol glucosyltransferase N-terminal" evidence="6">
    <location>
        <begin position="40"/>
        <end position="203"/>
    </location>
</feature>
<evidence type="ECO:0000313" key="7">
    <source>
        <dbReference type="EMBL" id="SFG30369.1"/>
    </source>
</evidence>
<proteinExistence type="inferred from homology"/>
<gene>
    <name evidence="7" type="ORF">SAMN04488025_12537</name>
</gene>
<comment type="similarity">
    <text evidence="2">Belongs to the glycosyltransferase 28 family.</text>
</comment>
<dbReference type="STRING" id="201973.SAMN04488025_12537"/>
<keyword evidence="8" id="KW-1185">Reference proteome</keyword>
<accession>A0A1I2QSZ6</accession>
<dbReference type="RefSeq" id="WP_177199153.1">
    <property type="nucleotide sequence ID" value="NZ_FOOK01000025.1"/>
</dbReference>